<organism evidence="2 3">
    <name type="scientific">Leucocoprinus birnbaumii</name>
    <dbReference type="NCBI Taxonomy" id="56174"/>
    <lineage>
        <taxon>Eukaryota</taxon>
        <taxon>Fungi</taxon>
        <taxon>Dikarya</taxon>
        <taxon>Basidiomycota</taxon>
        <taxon>Agaricomycotina</taxon>
        <taxon>Agaricomycetes</taxon>
        <taxon>Agaricomycetidae</taxon>
        <taxon>Agaricales</taxon>
        <taxon>Agaricineae</taxon>
        <taxon>Agaricaceae</taxon>
        <taxon>Leucocoprinus</taxon>
    </lineage>
</organism>
<accession>A0AAD5YYT3</accession>
<keyword evidence="3" id="KW-1185">Reference proteome</keyword>
<dbReference type="SUPFAM" id="SSF56112">
    <property type="entry name" value="Protein kinase-like (PK-like)"/>
    <property type="match status" value="1"/>
</dbReference>
<dbReference type="Gene3D" id="3.30.200.20">
    <property type="entry name" value="Phosphorylase Kinase, domain 1"/>
    <property type="match status" value="1"/>
</dbReference>
<dbReference type="InterPro" id="IPR011009">
    <property type="entry name" value="Kinase-like_dom_sf"/>
</dbReference>
<proteinExistence type="predicted"/>
<evidence type="ECO:0000259" key="1">
    <source>
        <dbReference type="Pfam" id="PF01636"/>
    </source>
</evidence>
<feature type="domain" description="Aminoglycoside phosphotransferase" evidence="1">
    <location>
        <begin position="45"/>
        <end position="292"/>
    </location>
</feature>
<protein>
    <recommendedName>
        <fullName evidence="1">Aminoglycoside phosphotransferase domain-containing protein</fullName>
    </recommendedName>
</protein>
<evidence type="ECO:0000313" key="3">
    <source>
        <dbReference type="Proteomes" id="UP001213000"/>
    </source>
</evidence>
<dbReference type="PANTHER" id="PTHR21310">
    <property type="entry name" value="AMINOGLYCOSIDE PHOSPHOTRANSFERASE-RELATED-RELATED"/>
    <property type="match status" value="1"/>
</dbReference>
<dbReference type="InterPro" id="IPR002575">
    <property type="entry name" value="Aminoglycoside_PTrfase"/>
</dbReference>
<dbReference type="AlphaFoldDB" id="A0AAD5YYT3"/>
<dbReference type="InterPro" id="IPR051678">
    <property type="entry name" value="AGP_Transferase"/>
</dbReference>
<name>A0AAD5YYT3_9AGAR</name>
<gene>
    <name evidence="2" type="ORF">NP233_g175</name>
</gene>
<dbReference type="EMBL" id="JANIEX010000004">
    <property type="protein sequence ID" value="KAJ3576832.1"/>
    <property type="molecule type" value="Genomic_DNA"/>
</dbReference>
<dbReference type="PANTHER" id="PTHR21310:SF13">
    <property type="entry name" value="AMINOGLYCOSIDE PHOSPHOTRANSFERASE DOMAIN-CONTAINING PROTEIN"/>
    <property type="match status" value="1"/>
</dbReference>
<sequence length="386" mass="43620">MSDPWDGVSIDLSALQNVVGQVFRLPSAQCGPPVPIGLGQEAKYARVYSFQLPSRAVVARLISPMKPLFKTESEVAAMDFVRRRTSLPVPKVFAYCSEAANPVGAEWLIMEHMSGVEMSTAWSDPQMPQKRKLALELINLYDELFRLRADGCGSIYYRVTSVDDRDMLINSKSETKHSRTRRWAPLSQESLLPPPSQTLPVFTSEDYVKLLAFNGDPPNRDYYDLPSREKCVELFRNIYSLYPNSTVFGPSADQFNFRFSHGDLHAGNILIDLRTGSITGIIDWEGAAFRPLWSVVCGVSWFDEDRQRFLFGSQNPANFEEDAGIEDAELRAFFRTKMYKRNPDLFACFFGGIELRAVLHPAQDDPRPYGETHIFFGSVSQIGILE</sequence>
<evidence type="ECO:0000313" key="2">
    <source>
        <dbReference type="EMBL" id="KAJ3576832.1"/>
    </source>
</evidence>
<comment type="caution">
    <text evidence="2">The sequence shown here is derived from an EMBL/GenBank/DDBJ whole genome shotgun (WGS) entry which is preliminary data.</text>
</comment>
<dbReference type="Pfam" id="PF01636">
    <property type="entry name" value="APH"/>
    <property type="match status" value="1"/>
</dbReference>
<reference evidence="2" key="1">
    <citation type="submission" date="2022-07" db="EMBL/GenBank/DDBJ databases">
        <title>Genome Sequence of Leucocoprinus birnbaumii.</title>
        <authorList>
            <person name="Buettner E."/>
        </authorList>
    </citation>
    <scope>NUCLEOTIDE SEQUENCE</scope>
    <source>
        <strain evidence="2">VT141</strain>
    </source>
</reference>
<dbReference type="Proteomes" id="UP001213000">
    <property type="component" value="Unassembled WGS sequence"/>
</dbReference>
<dbReference type="Gene3D" id="3.90.1200.10">
    <property type="match status" value="1"/>
</dbReference>